<dbReference type="Pfam" id="PF07714">
    <property type="entry name" value="PK_Tyr_Ser-Thr"/>
    <property type="match status" value="1"/>
</dbReference>
<evidence type="ECO:0000313" key="9">
    <source>
        <dbReference type="Proteomes" id="UP001385951"/>
    </source>
</evidence>
<evidence type="ECO:0000256" key="3">
    <source>
        <dbReference type="ARBA" id="ARBA00022741"/>
    </source>
</evidence>
<dbReference type="InterPro" id="IPR017441">
    <property type="entry name" value="Protein_kinase_ATP_BS"/>
</dbReference>
<proteinExistence type="predicted"/>
<protein>
    <recommendedName>
        <fullName evidence="7">Protein kinase domain-containing protein</fullName>
    </recommendedName>
</protein>
<evidence type="ECO:0000259" key="7">
    <source>
        <dbReference type="PROSITE" id="PS50011"/>
    </source>
</evidence>
<dbReference type="PANTHER" id="PTHR44329:SF288">
    <property type="entry name" value="MITOGEN-ACTIVATED PROTEIN KINASE KINASE KINASE 20"/>
    <property type="match status" value="1"/>
</dbReference>
<sequence length="604" mass="68064">MHNQPVVSLNPNLQDVLRASMSWSDFIKRLFQIKPDENLQPKIIKVLEMEDCAVQEDLMASLGLKSEKEKDIQTAFATMQQLYLNDDFWKPPNAGGGLARSRMVPLITQLAKQSNKTPDFLYVKGVDKDWKELGSGGFGSIYKSMLKEKGSNTPVAVKVLLSIKNAPRSDDQLRWDAIREALIFCSLRHDHVLPLIGLCTFEDTSHKYARAGDAKKLAMVTPWLSEGNIRDYLHNEEVKNTPLTVEKKVQLLYEVALGIQYIHKHGIIHGDLKGNNILINEQGQAVVMDFGLAVYDGDWSQAFNSLRGGNIRWLAPEHQTSIQLRPSFPSDVYSFAMVCVEVFTGEAPFYPRTDIRSMVLKGERPEKPEGMSENMYLHIQQWWSQSKSLRPTISDIVAFFKSPDKPPKAPSTGSAHPFLNPNQRALLHLYFEDAVARLKAEGHPNCPVHVLIDPEAFTKGLERRCKTRPNKVGTFSYVNLQYVLEGERKVGSRTLSSSGGLASHFVALGYQLASEPSPEKCIQEMQSKTSRVAHGVLTILSGGEGSLLENPAFEKFVKETHDKGWEVEIYTWLCTNATENWFENESESARATWKELEPLDKILF</sequence>
<keyword evidence="3 6" id="KW-0547">Nucleotide-binding</keyword>
<dbReference type="InterPro" id="IPR001245">
    <property type="entry name" value="Ser-Thr/Tyr_kinase_cat_dom"/>
</dbReference>
<keyword evidence="2" id="KW-0808">Transferase</keyword>
<dbReference type="InterPro" id="IPR051681">
    <property type="entry name" value="Ser/Thr_Kinases-Pseudokinases"/>
</dbReference>
<keyword evidence="4" id="KW-0418">Kinase</keyword>
<dbReference type="InterPro" id="IPR008271">
    <property type="entry name" value="Ser/Thr_kinase_AS"/>
</dbReference>
<dbReference type="InterPro" id="IPR000719">
    <property type="entry name" value="Prot_kinase_dom"/>
</dbReference>
<gene>
    <name evidence="8" type="ORF">QCA50_017490</name>
</gene>
<dbReference type="SUPFAM" id="SSF56112">
    <property type="entry name" value="Protein kinase-like (PK-like)"/>
    <property type="match status" value="1"/>
</dbReference>
<dbReference type="EMBL" id="JASBNA010000059">
    <property type="protein sequence ID" value="KAK7679436.1"/>
    <property type="molecule type" value="Genomic_DNA"/>
</dbReference>
<feature type="domain" description="Protein kinase" evidence="7">
    <location>
        <begin position="127"/>
        <end position="419"/>
    </location>
</feature>
<dbReference type="SMART" id="SM00220">
    <property type="entry name" value="S_TKc"/>
    <property type="match status" value="1"/>
</dbReference>
<dbReference type="Proteomes" id="UP001385951">
    <property type="component" value="Unassembled WGS sequence"/>
</dbReference>
<organism evidence="8 9">
    <name type="scientific">Cerrena zonata</name>
    <dbReference type="NCBI Taxonomy" id="2478898"/>
    <lineage>
        <taxon>Eukaryota</taxon>
        <taxon>Fungi</taxon>
        <taxon>Dikarya</taxon>
        <taxon>Basidiomycota</taxon>
        <taxon>Agaricomycotina</taxon>
        <taxon>Agaricomycetes</taxon>
        <taxon>Polyporales</taxon>
        <taxon>Cerrenaceae</taxon>
        <taxon>Cerrena</taxon>
    </lineage>
</organism>
<dbReference type="PROSITE" id="PS00107">
    <property type="entry name" value="PROTEIN_KINASE_ATP"/>
    <property type="match status" value="1"/>
</dbReference>
<dbReference type="GO" id="GO:0005524">
    <property type="term" value="F:ATP binding"/>
    <property type="evidence" value="ECO:0007669"/>
    <property type="project" value="UniProtKB-UniRule"/>
</dbReference>
<dbReference type="GO" id="GO:0004674">
    <property type="term" value="F:protein serine/threonine kinase activity"/>
    <property type="evidence" value="ECO:0007669"/>
    <property type="project" value="UniProtKB-KW"/>
</dbReference>
<evidence type="ECO:0000313" key="8">
    <source>
        <dbReference type="EMBL" id="KAK7679436.1"/>
    </source>
</evidence>
<dbReference type="AlphaFoldDB" id="A0AAW0FFA8"/>
<keyword evidence="1" id="KW-0723">Serine/threonine-protein kinase</keyword>
<dbReference type="InterPro" id="IPR011009">
    <property type="entry name" value="Kinase-like_dom_sf"/>
</dbReference>
<feature type="binding site" evidence="6">
    <location>
        <position position="158"/>
    </location>
    <ligand>
        <name>ATP</name>
        <dbReference type="ChEBI" id="CHEBI:30616"/>
    </ligand>
</feature>
<evidence type="ECO:0000256" key="6">
    <source>
        <dbReference type="PROSITE-ProRule" id="PRU10141"/>
    </source>
</evidence>
<evidence type="ECO:0000256" key="1">
    <source>
        <dbReference type="ARBA" id="ARBA00022527"/>
    </source>
</evidence>
<name>A0AAW0FFA8_9APHY</name>
<comment type="caution">
    <text evidence="8">The sequence shown here is derived from an EMBL/GenBank/DDBJ whole genome shotgun (WGS) entry which is preliminary data.</text>
</comment>
<evidence type="ECO:0000256" key="5">
    <source>
        <dbReference type="ARBA" id="ARBA00022840"/>
    </source>
</evidence>
<keyword evidence="5 6" id="KW-0067">ATP-binding</keyword>
<dbReference type="PROSITE" id="PS50011">
    <property type="entry name" value="PROTEIN_KINASE_DOM"/>
    <property type="match status" value="1"/>
</dbReference>
<accession>A0AAW0FFA8</accession>
<keyword evidence="9" id="KW-1185">Reference proteome</keyword>
<reference evidence="8 9" key="1">
    <citation type="submission" date="2022-09" db="EMBL/GenBank/DDBJ databases">
        <authorList>
            <person name="Palmer J.M."/>
        </authorList>
    </citation>
    <scope>NUCLEOTIDE SEQUENCE [LARGE SCALE GENOMIC DNA]</scope>
    <source>
        <strain evidence="8 9">DSM 7382</strain>
    </source>
</reference>
<dbReference type="PANTHER" id="PTHR44329">
    <property type="entry name" value="SERINE/THREONINE-PROTEIN KINASE TNNI3K-RELATED"/>
    <property type="match status" value="1"/>
</dbReference>
<evidence type="ECO:0000256" key="4">
    <source>
        <dbReference type="ARBA" id="ARBA00022777"/>
    </source>
</evidence>
<dbReference type="PROSITE" id="PS00108">
    <property type="entry name" value="PROTEIN_KINASE_ST"/>
    <property type="match status" value="1"/>
</dbReference>
<evidence type="ECO:0000256" key="2">
    <source>
        <dbReference type="ARBA" id="ARBA00022679"/>
    </source>
</evidence>
<dbReference type="Gene3D" id="1.10.510.10">
    <property type="entry name" value="Transferase(Phosphotransferase) domain 1"/>
    <property type="match status" value="1"/>
</dbReference>